<dbReference type="InterPro" id="IPR039697">
    <property type="entry name" value="Alcohol_dehydrogenase_Fe"/>
</dbReference>
<evidence type="ECO:0000256" key="1">
    <source>
        <dbReference type="ARBA" id="ARBA00023002"/>
    </source>
</evidence>
<dbReference type="FunFam" id="3.40.50.1970:FF:000003">
    <property type="entry name" value="Alcohol dehydrogenase, iron-containing"/>
    <property type="match status" value="1"/>
</dbReference>
<dbReference type="GO" id="GO:0046872">
    <property type="term" value="F:metal ion binding"/>
    <property type="evidence" value="ECO:0007669"/>
    <property type="project" value="InterPro"/>
</dbReference>
<keyword evidence="1" id="KW-0560">Oxidoreductase</keyword>
<reference evidence="4" key="1">
    <citation type="submission" date="2020-10" db="EMBL/GenBank/DDBJ databases">
        <authorList>
            <person name="Gilroy R."/>
        </authorList>
    </citation>
    <scope>NUCLEOTIDE SEQUENCE</scope>
    <source>
        <strain evidence="4">ChiW25-3613</strain>
    </source>
</reference>
<gene>
    <name evidence="4" type="ORF">IAB90_00435</name>
</gene>
<proteinExistence type="predicted"/>
<dbReference type="Gene3D" id="1.20.1090.10">
    <property type="entry name" value="Dehydroquinate synthase-like - alpha domain"/>
    <property type="match status" value="1"/>
</dbReference>
<evidence type="ECO:0000259" key="3">
    <source>
        <dbReference type="Pfam" id="PF25137"/>
    </source>
</evidence>
<accession>A0A9D1AE79</accession>
<dbReference type="Pfam" id="PF00465">
    <property type="entry name" value="Fe-ADH"/>
    <property type="match status" value="1"/>
</dbReference>
<feature type="domain" description="Alcohol dehydrogenase iron-type/glycerol dehydrogenase GldA" evidence="2">
    <location>
        <begin position="8"/>
        <end position="180"/>
    </location>
</feature>
<dbReference type="Gene3D" id="3.40.50.1970">
    <property type="match status" value="1"/>
</dbReference>
<dbReference type="Proteomes" id="UP000824179">
    <property type="component" value="Unassembled WGS sequence"/>
</dbReference>
<protein>
    <submittedName>
        <fullName evidence="4">Iron-containing alcohol dehydrogenase</fullName>
    </submittedName>
</protein>
<reference evidence="4" key="2">
    <citation type="journal article" date="2021" name="PeerJ">
        <title>Extensive microbial diversity within the chicken gut microbiome revealed by metagenomics and culture.</title>
        <authorList>
            <person name="Gilroy R."/>
            <person name="Ravi A."/>
            <person name="Getino M."/>
            <person name="Pursley I."/>
            <person name="Horton D.L."/>
            <person name="Alikhan N.F."/>
            <person name="Baker D."/>
            <person name="Gharbi K."/>
            <person name="Hall N."/>
            <person name="Watson M."/>
            <person name="Adriaenssens E.M."/>
            <person name="Foster-Nyarko E."/>
            <person name="Jarju S."/>
            <person name="Secka A."/>
            <person name="Antonio M."/>
            <person name="Oren A."/>
            <person name="Chaudhuri R.R."/>
            <person name="La Ragione R."/>
            <person name="Hildebrand F."/>
            <person name="Pallen M.J."/>
        </authorList>
    </citation>
    <scope>NUCLEOTIDE SEQUENCE</scope>
    <source>
        <strain evidence="4">ChiW25-3613</strain>
    </source>
</reference>
<evidence type="ECO:0000259" key="2">
    <source>
        <dbReference type="Pfam" id="PF00465"/>
    </source>
</evidence>
<evidence type="ECO:0000313" key="4">
    <source>
        <dbReference type="EMBL" id="HIR38827.1"/>
    </source>
</evidence>
<organism evidence="4 5">
    <name type="scientific">Candidatus Coproplasma stercoripullorum</name>
    <dbReference type="NCBI Taxonomy" id="2840751"/>
    <lineage>
        <taxon>Bacteria</taxon>
        <taxon>Bacillati</taxon>
        <taxon>Bacillota</taxon>
        <taxon>Clostridia</taxon>
        <taxon>Eubacteriales</taxon>
        <taxon>Candidatus Coproplasma</taxon>
    </lineage>
</organism>
<sequence>MQFEFYVPTRIVFGEGTLSELNNRYMPGRKALLVMSKGGSAVKSGAYDRVYQALSSAGAPPVVYAGIGSNPTLEAVNAGIALARNEHCDYVVALGGGSVMDAAKAIALAAPNGENYWDFVAAGTGGAIPVHFQPLPIVAITTTAGTGSEADCTAVVTNTATGEKIGFLHPGMFPVLSVVDSSLTLGVPPKLTAYQGFDALFHATECFLSNKANKMSDMLALTSAEYASKYLARAVKDGSDREARDGMSFSNMLSGMVMTLSGCTSKHGMEHAMSAFNPALPHGAGLIMLAPAYYGYMIERHVCDGRFVTLARAMGVEGAKEPRDFLKALSALMQACGVDDLKMSEYGISPENFEELAENAMNSMKRVFLNDRLPLKKEDVIAIYARSYR</sequence>
<name>A0A9D1AE79_9FIRM</name>
<dbReference type="CDD" id="cd08185">
    <property type="entry name" value="Fe-ADH-like"/>
    <property type="match status" value="1"/>
</dbReference>
<feature type="domain" description="Fe-containing alcohol dehydrogenase-like C-terminal" evidence="3">
    <location>
        <begin position="192"/>
        <end position="388"/>
    </location>
</feature>
<comment type="caution">
    <text evidence="4">The sequence shown here is derived from an EMBL/GenBank/DDBJ whole genome shotgun (WGS) entry which is preliminary data.</text>
</comment>
<dbReference type="Pfam" id="PF25137">
    <property type="entry name" value="ADH_Fe_C"/>
    <property type="match status" value="1"/>
</dbReference>
<dbReference type="AlphaFoldDB" id="A0A9D1AE79"/>
<dbReference type="EMBL" id="DVHB01000008">
    <property type="protein sequence ID" value="HIR38827.1"/>
    <property type="molecule type" value="Genomic_DNA"/>
</dbReference>
<dbReference type="SUPFAM" id="SSF56796">
    <property type="entry name" value="Dehydroquinate synthase-like"/>
    <property type="match status" value="1"/>
</dbReference>
<dbReference type="PANTHER" id="PTHR11496">
    <property type="entry name" value="ALCOHOL DEHYDROGENASE"/>
    <property type="match status" value="1"/>
</dbReference>
<dbReference type="GO" id="GO:0004022">
    <property type="term" value="F:alcohol dehydrogenase (NAD+) activity"/>
    <property type="evidence" value="ECO:0007669"/>
    <property type="project" value="UniProtKB-ARBA"/>
</dbReference>
<dbReference type="InterPro" id="IPR056798">
    <property type="entry name" value="ADH_Fe_C"/>
</dbReference>
<dbReference type="PANTHER" id="PTHR11496:SF104">
    <property type="entry name" value="3-DEOXY-ALPHA-D-MANNO-OCTULOSONATE 8-OXIDASE"/>
    <property type="match status" value="1"/>
</dbReference>
<evidence type="ECO:0000313" key="5">
    <source>
        <dbReference type="Proteomes" id="UP000824179"/>
    </source>
</evidence>
<dbReference type="InterPro" id="IPR001670">
    <property type="entry name" value="ADH_Fe/GldA"/>
</dbReference>